<dbReference type="Gene3D" id="3.40.50.300">
    <property type="entry name" value="P-loop containing nucleotide triphosphate hydrolases"/>
    <property type="match status" value="1"/>
</dbReference>
<evidence type="ECO:0000256" key="5">
    <source>
        <dbReference type="ARBA" id="ARBA00023136"/>
    </source>
</evidence>
<dbReference type="GO" id="GO:0140359">
    <property type="term" value="F:ABC-type transporter activity"/>
    <property type="evidence" value="ECO:0007669"/>
    <property type="project" value="InterPro"/>
</dbReference>
<dbReference type="Gene3D" id="1.20.1560.10">
    <property type="entry name" value="ABC transporter type 1, transmembrane domain"/>
    <property type="match status" value="1"/>
</dbReference>
<evidence type="ECO:0000313" key="9">
    <source>
        <dbReference type="EMBL" id="SIP88061.1"/>
    </source>
</evidence>
<dbReference type="SUPFAM" id="SSF52540">
    <property type="entry name" value="P-loop containing nucleoside triphosphate hydrolases"/>
    <property type="match status" value="1"/>
</dbReference>
<dbReference type="OrthoDB" id="9810134at2"/>
<dbReference type="GO" id="GO:0005524">
    <property type="term" value="F:ATP binding"/>
    <property type="evidence" value="ECO:0007669"/>
    <property type="project" value="UniProtKB-KW"/>
</dbReference>
<feature type="transmembrane region" description="Helical" evidence="7">
    <location>
        <begin position="78"/>
        <end position="98"/>
    </location>
</feature>
<name>A0A1N6N7M7_9RHOO</name>
<dbReference type="InterPro" id="IPR036640">
    <property type="entry name" value="ABC1_TM_sf"/>
</dbReference>
<feature type="transmembrane region" description="Helical" evidence="7">
    <location>
        <begin position="196"/>
        <end position="216"/>
    </location>
</feature>
<dbReference type="SUPFAM" id="SSF90123">
    <property type="entry name" value="ABC transporter transmembrane region"/>
    <property type="match status" value="1"/>
</dbReference>
<keyword evidence="9" id="KW-0067">ATP-binding</keyword>
<dbReference type="PANTHER" id="PTHR11384:SF59">
    <property type="entry name" value="LYSOSOMAL COBALAMIN TRANSPORTER ABCD4"/>
    <property type="match status" value="1"/>
</dbReference>
<evidence type="ECO:0000313" key="10">
    <source>
        <dbReference type="Proteomes" id="UP000186819"/>
    </source>
</evidence>
<sequence>MVPAELPPEPRPTAPSHAVRRFARLALPYWKSEHRWKIGAATLLLFALTVSQVALVMWTSYWNRAFFDALEARSLDALLQQILVFALILVLTMAITALHMQIKRWLQLDWRRWLTANLVDQWMTRSRHYRLQFLKGEHDNPDQRIAEDIRISTEAAISLAHSLTYSLLVGWGFIAILTEISGSTPIPGSELEVPGYMVMLAFAYAGGGAAIGYLLGRPLVRATNRLQSVEANLRFSLARARENAEAIALTHGERMERRSAVQLFGDVARGWNRQTFAYLGIVSFSTAYGNLMPIFPILVAAPQFIAGVLTLGGLMQAAQAFERLASALSWPIDKLGEIAMWRTSAGRVVSLHDDMLRLDVIDSEGEPARIKIDRSTRPELHLRGLSLETPAGEPLIRGLDLHVRRGERILIVGDSHVTLALFKAVAGLWPWGSGEICLPEGQEMVFLPQRPFLPTGTLRAVLCYPHPPERYATPELHRALECAGIDWLAPRLDESDDWNHVLPLRAQQRLSTARLFLQRPAWVFLEDTTDAFDSKGEAGIMEMLHHEMPDMTVLSVMRHGGLERLFHRRLELHRIGTPGVKTGSEERADTTAPAASPAPLAGSAEIGR</sequence>
<feature type="domain" description="ABC transmembrane type-1" evidence="8">
    <location>
        <begin position="43"/>
        <end position="330"/>
    </location>
</feature>
<comment type="subcellular location">
    <subcellularLocation>
        <location evidence="1">Cell membrane</location>
        <topology evidence="1">Multi-pass membrane protein</topology>
    </subcellularLocation>
</comment>
<keyword evidence="2" id="KW-0813">Transport</keyword>
<dbReference type="Pfam" id="PF06472">
    <property type="entry name" value="ABC_membrane_2"/>
    <property type="match status" value="1"/>
</dbReference>
<dbReference type="InterPro" id="IPR050835">
    <property type="entry name" value="ABC_transporter_sub-D"/>
</dbReference>
<dbReference type="InterPro" id="IPR027417">
    <property type="entry name" value="P-loop_NTPase"/>
</dbReference>
<dbReference type="PROSITE" id="PS50929">
    <property type="entry name" value="ABC_TM1F"/>
    <property type="match status" value="1"/>
</dbReference>
<keyword evidence="4 7" id="KW-1133">Transmembrane helix</keyword>
<protein>
    <submittedName>
        <fullName evidence="9">Putative ATP-binding cassette transporter</fullName>
    </submittedName>
</protein>
<evidence type="ECO:0000256" key="6">
    <source>
        <dbReference type="SAM" id="MobiDB-lite"/>
    </source>
</evidence>
<dbReference type="AlphaFoldDB" id="A0A1N6N7M7"/>
<dbReference type="STRING" id="34027.SAMN05421829_101146"/>
<keyword evidence="3 7" id="KW-0812">Transmembrane</keyword>
<feature type="region of interest" description="Disordered" evidence="6">
    <location>
        <begin position="578"/>
        <end position="608"/>
    </location>
</feature>
<accession>A0A1N6N7M7</accession>
<evidence type="ECO:0000259" key="8">
    <source>
        <dbReference type="PROSITE" id="PS50929"/>
    </source>
</evidence>
<evidence type="ECO:0000256" key="3">
    <source>
        <dbReference type="ARBA" id="ARBA00022692"/>
    </source>
</evidence>
<evidence type="ECO:0000256" key="4">
    <source>
        <dbReference type="ARBA" id="ARBA00022989"/>
    </source>
</evidence>
<keyword evidence="10" id="KW-1185">Reference proteome</keyword>
<evidence type="ECO:0000256" key="7">
    <source>
        <dbReference type="SAM" id="Phobius"/>
    </source>
</evidence>
<keyword evidence="9" id="KW-0547">Nucleotide-binding</keyword>
<feature type="compositionally biased region" description="Low complexity" evidence="6">
    <location>
        <begin position="590"/>
        <end position="608"/>
    </location>
</feature>
<dbReference type="RefSeq" id="WP_076600185.1">
    <property type="nucleotide sequence ID" value="NZ_FTMD01000001.1"/>
</dbReference>
<feature type="transmembrane region" description="Helical" evidence="7">
    <location>
        <begin position="276"/>
        <end position="298"/>
    </location>
</feature>
<dbReference type="Proteomes" id="UP000186819">
    <property type="component" value="Unassembled WGS sequence"/>
</dbReference>
<feature type="transmembrane region" description="Helical" evidence="7">
    <location>
        <begin position="155"/>
        <end position="176"/>
    </location>
</feature>
<evidence type="ECO:0000256" key="2">
    <source>
        <dbReference type="ARBA" id="ARBA00022448"/>
    </source>
</evidence>
<gene>
    <name evidence="9" type="ORF">SAMN05421829_101146</name>
</gene>
<feature type="transmembrane region" description="Helical" evidence="7">
    <location>
        <begin position="38"/>
        <end position="58"/>
    </location>
</feature>
<reference evidence="10" key="1">
    <citation type="submission" date="2017-01" db="EMBL/GenBank/DDBJ databases">
        <authorList>
            <person name="Varghese N."/>
            <person name="Submissions S."/>
        </authorList>
    </citation>
    <scope>NUCLEOTIDE SEQUENCE [LARGE SCALE GENOMIC DNA]</scope>
    <source>
        <strain evidence="10">ATCC 51758</strain>
    </source>
</reference>
<dbReference type="PANTHER" id="PTHR11384">
    <property type="entry name" value="ATP-BINDING CASSETTE, SUB-FAMILY D MEMBER"/>
    <property type="match status" value="1"/>
</dbReference>
<dbReference type="InterPro" id="IPR011527">
    <property type="entry name" value="ABC1_TM_dom"/>
</dbReference>
<keyword evidence="5 7" id="KW-0472">Membrane</keyword>
<dbReference type="GO" id="GO:0005886">
    <property type="term" value="C:plasma membrane"/>
    <property type="evidence" value="ECO:0007669"/>
    <property type="project" value="UniProtKB-SubCell"/>
</dbReference>
<proteinExistence type="predicted"/>
<dbReference type="EMBL" id="FTMD01000001">
    <property type="protein sequence ID" value="SIP88061.1"/>
    <property type="molecule type" value="Genomic_DNA"/>
</dbReference>
<organism evidence="9 10">
    <name type="scientific">Aromatoleum tolulyticum</name>
    <dbReference type="NCBI Taxonomy" id="34027"/>
    <lineage>
        <taxon>Bacteria</taxon>
        <taxon>Pseudomonadati</taxon>
        <taxon>Pseudomonadota</taxon>
        <taxon>Betaproteobacteria</taxon>
        <taxon>Rhodocyclales</taxon>
        <taxon>Rhodocyclaceae</taxon>
        <taxon>Aromatoleum</taxon>
    </lineage>
</organism>
<evidence type="ECO:0000256" key="1">
    <source>
        <dbReference type="ARBA" id="ARBA00004651"/>
    </source>
</evidence>